<comment type="similarity">
    <text evidence="1">Belongs to the LysR transcriptional regulatory family.</text>
</comment>
<dbReference type="GO" id="GO:0005829">
    <property type="term" value="C:cytosol"/>
    <property type="evidence" value="ECO:0007669"/>
    <property type="project" value="TreeGrafter"/>
</dbReference>
<dbReference type="InterPro" id="IPR005119">
    <property type="entry name" value="LysR_subst-bd"/>
</dbReference>
<dbReference type="SUPFAM" id="SSF46785">
    <property type="entry name" value="Winged helix' DNA-binding domain"/>
    <property type="match status" value="1"/>
</dbReference>
<keyword evidence="2" id="KW-0805">Transcription regulation</keyword>
<dbReference type="AlphaFoldDB" id="A0A2P7VK04"/>
<dbReference type="SUPFAM" id="SSF53850">
    <property type="entry name" value="Periplasmic binding protein-like II"/>
    <property type="match status" value="1"/>
</dbReference>
<reference evidence="6 7" key="1">
    <citation type="submission" date="2018-03" db="EMBL/GenBank/DDBJ databases">
        <title>Brevisbacillus phylogenomics.</title>
        <authorList>
            <person name="Dunlap C."/>
        </authorList>
    </citation>
    <scope>NUCLEOTIDE SEQUENCE [LARGE SCALE GENOMIC DNA]</scope>
    <source>
        <strain evidence="6 7">NRRL NRS-1210</strain>
    </source>
</reference>
<comment type="caution">
    <text evidence="6">The sequence shown here is derived from an EMBL/GenBank/DDBJ whole genome shotgun (WGS) entry which is preliminary data.</text>
</comment>
<evidence type="ECO:0000256" key="1">
    <source>
        <dbReference type="ARBA" id="ARBA00009437"/>
    </source>
</evidence>
<gene>
    <name evidence="6" type="ORF">C7R93_02480</name>
</gene>
<dbReference type="GO" id="GO:0003700">
    <property type="term" value="F:DNA-binding transcription factor activity"/>
    <property type="evidence" value="ECO:0007669"/>
    <property type="project" value="InterPro"/>
</dbReference>
<dbReference type="OrthoDB" id="9803735at2"/>
<dbReference type="InterPro" id="IPR036388">
    <property type="entry name" value="WH-like_DNA-bd_sf"/>
</dbReference>
<protein>
    <submittedName>
        <fullName evidence="6">LysR family transcriptional regulator</fullName>
    </submittedName>
</protein>
<dbReference type="Pfam" id="PF00126">
    <property type="entry name" value="HTH_1"/>
    <property type="match status" value="1"/>
</dbReference>
<dbReference type="InterPro" id="IPR050950">
    <property type="entry name" value="HTH-type_LysR_regulators"/>
</dbReference>
<dbReference type="CDD" id="cd05466">
    <property type="entry name" value="PBP2_LTTR_substrate"/>
    <property type="match status" value="1"/>
</dbReference>
<dbReference type="Proteomes" id="UP000240419">
    <property type="component" value="Unassembled WGS sequence"/>
</dbReference>
<evidence type="ECO:0000256" key="3">
    <source>
        <dbReference type="ARBA" id="ARBA00023125"/>
    </source>
</evidence>
<name>A0A2P7VK04_9BACL</name>
<sequence length="307" mass="35035">MNIDQLVYVVEVAKTKSISIASENLLVTQSTISQAITRLEDELGMKLFIRSRLGAIPTQEASSILEKCQHILDTVQDIKEEATYQTEALRGHLRLSVLPGAMPLLVQAVSTMKAVYPDIEFELSEKASMDIVKDIRNRRTDLGLIAMYEDDERYKNNGLFFQPFSKGRLVLAMSKHSPLAAKKIVTIEELRDQSFVLLNDEFIDQFIDELTHMFGSTSILFRTNHTDAIRVALIRQMAISVGHDYSFSLNSYMRSPMNEIVTVELDMPQRPILFGFLRAEVNHVNRIAELFVNRFQYEMSKMPNVHS</sequence>
<keyword evidence="4" id="KW-0804">Transcription</keyword>
<dbReference type="Gene3D" id="1.10.10.10">
    <property type="entry name" value="Winged helix-like DNA-binding domain superfamily/Winged helix DNA-binding domain"/>
    <property type="match status" value="1"/>
</dbReference>
<evidence type="ECO:0000313" key="6">
    <source>
        <dbReference type="EMBL" id="PSJ99563.1"/>
    </source>
</evidence>
<evidence type="ECO:0000313" key="7">
    <source>
        <dbReference type="Proteomes" id="UP000240419"/>
    </source>
</evidence>
<organism evidence="6 7">
    <name type="scientific">Brevibacillus fortis</name>
    <dbReference type="NCBI Taxonomy" id="2126352"/>
    <lineage>
        <taxon>Bacteria</taxon>
        <taxon>Bacillati</taxon>
        <taxon>Bacillota</taxon>
        <taxon>Bacilli</taxon>
        <taxon>Bacillales</taxon>
        <taxon>Paenibacillaceae</taxon>
        <taxon>Brevibacillus</taxon>
    </lineage>
</organism>
<dbReference type="InterPro" id="IPR036390">
    <property type="entry name" value="WH_DNA-bd_sf"/>
</dbReference>
<dbReference type="FunFam" id="1.10.10.10:FF:000001">
    <property type="entry name" value="LysR family transcriptional regulator"/>
    <property type="match status" value="1"/>
</dbReference>
<dbReference type="PRINTS" id="PR00039">
    <property type="entry name" value="HTHLYSR"/>
</dbReference>
<keyword evidence="3" id="KW-0238">DNA-binding</keyword>
<dbReference type="GO" id="GO:0003677">
    <property type="term" value="F:DNA binding"/>
    <property type="evidence" value="ECO:0007669"/>
    <property type="project" value="UniProtKB-KW"/>
</dbReference>
<keyword evidence="7" id="KW-1185">Reference proteome</keyword>
<evidence type="ECO:0000256" key="4">
    <source>
        <dbReference type="ARBA" id="ARBA00023163"/>
    </source>
</evidence>
<dbReference type="Gene3D" id="3.40.190.290">
    <property type="match status" value="1"/>
</dbReference>
<dbReference type="PROSITE" id="PS50931">
    <property type="entry name" value="HTH_LYSR"/>
    <property type="match status" value="1"/>
</dbReference>
<dbReference type="EMBL" id="PXZM01000003">
    <property type="protein sequence ID" value="PSJ99563.1"/>
    <property type="molecule type" value="Genomic_DNA"/>
</dbReference>
<proteinExistence type="inferred from homology"/>
<dbReference type="InterPro" id="IPR000847">
    <property type="entry name" value="LysR_HTH_N"/>
</dbReference>
<evidence type="ECO:0000256" key="2">
    <source>
        <dbReference type="ARBA" id="ARBA00023015"/>
    </source>
</evidence>
<evidence type="ECO:0000259" key="5">
    <source>
        <dbReference type="PROSITE" id="PS50931"/>
    </source>
</evidence>
<feature type="domain" description="HTH lysR-type" evidence="5">
    <location>
        <begin position="1"/>
        <end position="58"/>
    </location>
</feature>
<dbReference type="PANTHER" id="PTHR30419">
    <property type="entry name" value="HTH-TYPE TRANSCRIPTIONAL REGULATOR YBHD"/>
    <property type="match status" value="1"/>
</dbReference>
<dbReference type="RefSeq" id="WP_106837313.1">
    <property type="nucleotide sequence ID" value="NZ_JBCNIW010000016.1"/>
</dbReference>
<dbReference type="Pfam" id="PF03466">
    <property type="entry name" value="LysR_substrate"/>
    <property type="match status" value="1"/>
</dbReference>
<accession>A0A2P7VK04</accession>